<protein>
    <recommendedName>
        <fullName evidence="10">DoxX family protein</fullName>
    </recommendedName>
</protein>
<evidence type="ECO:0000256" key="6">
    <source>
        <dbReference type="ARBA" id="ARBA00023136"/>
    </source>
</evidence>
<proteinExistence type="inferred from homology"/>
<evidence type="ECO:0008006" key="10">
    <source>
        <dbReference type="Google" id="ProtNLM"/>
    </source>
</evidence>
<gene>
    <name evidence="8" type="ORF">BHC57_02180</name>
</gene>
<comment type="subcellular location">
    <subcellularLocation>
        <location evidence="1">Cell membrane</location>
        <topology evidence="1">Multi-pass membrane protein</topology>
    </subcellularLocation>
</comment>
<dbReference type="PANTHER" id="PTHR33452">
    <property type="entry name" value="OXIDOREDUCTASE CATD-RELATED"/>
    <property type="match status" value="1"/>
</dbReference>
<sequence>MINTHKIYAEGNDYTLGLLRLVTAFLYIQHGTAKFWQWPVSMTDGHGAVPLFSMMGIAGVLELVGGILLLIGLFVRPTAFILCGQMAVAYLFVHTPSAGMHTLLMPQLNKGEMAILYCFIFLYLSVAGGGRMALDNRRKAFLG</sequence>
<name>A0A855FVT6_9NEIS</name>
<comment type="similarity">
    <text evidence="2">Belongs to the DoxX family.</text>
</comment>
<evidence type="ECO:0000256" key="5">
    <source>
        <dbReference type="ARBA" id="ARBA00022989"/>
    </source>
</evidence>
<evidence type="ECO:0000313" key="9">
    <source>
        <dbReference type="Proteomes" id="UP000230463"/>
    </source>
</evidence>
<dbReference type="InterPro" id="IPR051907">
    <property type="entry name" value="DoxX-like_oxidoreductase"/>
</dbReference>
<keyword evidence="4 7" id="KW-0812">Transmembrane</keyword>
<dbReference type="AlphaFoldDB" id="A0A855FVT6"/>
<organism evidence="8 9">
    <name type="scientific">Snodgrassella alvi</name>
    <dbReference type="NCBI Taxonomy" id="1196083"/>
    <lineage>
        <taxon>Bacteria</taxon>
        <taxon>Pseudomonadati</taxon>
        <taxon>Pseudomonadota</taxon>
        <taxon>Betaproteobacteria</taxon>
        <taxon>Neisseriales</taxon>
        <taxon>Neisseriaceae</taxon>
        <taxon>Snodgrassella</taxon>
    </lineage>
</organism>
<dbReference type="Proteomes" id="UP000230463">
    <property type="component" value="Unassembled WGS sequence"/>
</dbReference>
<dbReference type="RefSeq" id="WP_100123245.1">
    <property type="nucleotide sequence ID" value="NZ_MEIO01000027.1"/>
</dbReference>
<feature type="transmembrane region" description="Helical" evidence="7">
    <location>
        <begin position="48"/>
        <end position="75"/>
    </location>
</feature>
<reference evidence="8 9" key="1">
    <citation type="journal article" date="2017" name="MBio">
        <title>Type VI secretion-mediated competition in the bee gut microbiome.</title>
        <authorList>
            <person name="Steele M.I."/>
            <person name="Kwong W.K."/>
            <person name="Powell J.E."/>
            <person name="Whiteley M."/>
            <person name="Moran N.A."/>
        </authorList>
    </citation>
    <scope>NUCLEOTIDE SEQUENCE [LARGE SCALE GENOMIC DNA]</scope>
    <source>
        <strain evidence="8 9">HK3</strain>
    </source>
</reference>
<evidence type="ECO:0000256" key="3">
    <source>
        <dbReference type="ARBA" id="ARBA00022475"/>
    </source>
</evidence>
<feature type="transmembrane region" description="Helical" evidence="7">
    <location>
        <begin position="12"/>
        <end position="28"/>
    </location>
</feature>
<feature type="transmembrane region" description="Helical" evidence="7">
    <location>
        <begin position="87"/>
        <end position="108"/>
    </location>
</feature>
<evidence type="ECO:0000256" key="7">
    <source>
        <dbReference type="SAM" id="Phobius"/>
    </source>
</evidence>
<dbReference type="GO" id="GO:0005886">
    <property type="term" value="C:plasma membrane"/>
    <property type="evidence" value="ECO:0007669"/>
    <property type="project" value="UniProtKB-SubCell"/>
</dbReference>
<feature type="transmembrane region" description="Helical" evidence="7">
    <location>
        <begin position="114"/>
        <end position="134"/>
    </location>
</feature>
<dbReference type="EMBL" id="MEIU01000039">
    <property type="protein sequence ID" value="PIT60931.1"/>
    <property type="molecule type" value="Genomic_DNA"/>
</dbReference>
<dbReference type="PANTHER" id="PTHR33452:SF4">
    <property type="entry name" value="BLL4328 PROTEIN"/>
    <property type="match status" value="1"/>
</dbReference>
<keyword evidence="6 7" id="KW-0472">Membrane</keyword>
<keyword evidence="5 7" id="KW-1133">Transmembrane helix</keyword>
<evidence type="ECO:0000256" key="1">
    <source>
        <dbReference type="ARBA" id="ARBA00004651"/>
    </source>
</evidence>
<dbReference type="Pfam" id="PF07681">
    <property type="entry name" value="DoxX"/>
    <property type="match status" value="1"/>
</dbReference>
<accession>A0A855FVT6</accession>
<evidence type="ECO:0000313" key="8">
    <source>
        <dbReference type="EMBL" id="PIT60931.1"/>
    </source>
</evidence>
<evidence type="ECO:0000256" key="2">
    <source>
        <dbReference type="ARBA" id="ARBA00006679"/>
    </source>
</evidence>
<comment type="caution">
    <text evidence="8">The sequence shown here is derived from an EMBL/GenBank/DDBJ whole genome shotgun (WGS) entry which is preliminary data.</text>
</comment>
<keyword evidence="3" id="KW-1003">Cell membrane</keyword>
<evidence type="ECO:0000256" key="4">
    <source>
        <dbReference type="ARBA" id="ARBA00022692"/>
    </source>
</evidence>
<dbReference type="InterPro" id="IPR032808">
    <property type="entry name" value="DoxX"/>
</dbReference>